<dbReference type="PANTHER" id="PTHR12110">
    <property type="entry name" value="HYDROXYPYRUVATE ISOMERASE"/>
    <property type="match status" value="1"/>
</dbReference>
<protein>
    <recommendedName>
        <fullName evidence="2">Xylose isomerase-like TIM barrel domain-containing protein</fullName>
    </recommendedName>
</protein>
<evidence type="ECO:0000313" key="4">
    <source>
        <dbReference type="Proteomes" id="UP000219994"/>
    </source>
</evidence>
<evidence type="ECO:0000259" key="2">
    <source>
        <dbReference type="Pfam" id="PF01261"/>
    </source>
</evidence>
<name>A0A2A6FT06_9MICO</name>
<organism evidence="3 4">
    <name type="scientific">Candidatus Lumbricidiphila eiseniae</name>
    <dbReference type="NCBI Taxonomy" id="1969409"/>
    <lineage>
        <taxon>Bacteria</taxon>
        <taxon>Bacillati</taxon>
        <taxon>Actinomycetota</taxon>
        <taxon>Actinomycetes</taxon>
        <taxon>Micrococcales</taxon>
        <taxon>Microbacteriaceae</taxon>
        <taxon>Candidatus Lumbricidiphila</taxon>
    </lineage>
</organism>
<dbReference type="AlphaFoldDB" id="A0A2A6FT06"/>
<evidence type="ECO:0000256" key="1">
    <source>
        <dbReference type="ARBA" id="ARBA00023277"/>
    </source>
</evidence>
<reference evidence="4" key="1">
    <citation type="submission" date="2017-03" db="EMBL/GenBank/DDBJ databases">
        <authorList>
            <person name="Lund M.B."/>
        </authorList>
    </citation>
    <scope>NUCLEOTIDE SEQUENCE [LARGE SCALE GENOMIC DNA]</scope>
</reference>
<comment type="caution">
    <text evidence="3">The sequence shown here is derived from an EMBL/GenBank/DDBJ whole genome shotgun (WGS) entry which is preliminary data.</text>
</comment>
<sequence>MRATNNTRGHACSDGRSPVTNPQEFTFGYHLNTWDLGGLSLDEGLEIIRRNGFDYVEALARDEFSHDFARRFMGTGFQPVPMGSSDITFLSRIELFSTAAARGLKLSSLYCNREFINPLTWEKELATLGAITRLLHGFNAPGIVLGGGPPAAPGTDHSHDTYVRFAAALTRVAERADALGMWAAYHPHIDTFVETREQLDRVMNELDAGAAGLCIDTAHLTLAGSDAVAAIRDYASAIKYVHFKDVASCSITGPDRYTAFRSLGEGVVDIAGAAAQLRANNYRGLVIIELDTTEQEPEEALRASVAYIKNLGLELRPTAAARL</sequence>
<accession>A0A2A6FT06</accession>
<dbReference type="InterPro" id="IPR050312">
    <property type="entry name" value="IolE/XylAMocC-like"/>
</dbReference>
<dbReference type="InterPro" id="IPR013022">
    <property type="entry name" value="Xyl_isomerase-like_TIM-brl"/>
</dbReference>
<dbReference type="Pfam" id="PF01261">
    <property type="entry name" value="AP_endonuc_2"/>
    <property type="match status" value="1"/>
</dbReference>
<dbReference type="EMBL" id="NAEP01000028">
    <property type="protein sequence ID" value="PDQ35808.1"/>
    <property type="molecule type" value="Genomic_DNA"/>
</dbReference>
<keyword evidence="1" id="KW-0119">Carbohydrate metabolism</keyword>
<gene>
    <name evidence="3" type="ORF">B5766_04980</name>
</gene>
<dbReference type="Proteomes" id="UP000219994">
    <property type="component" value="Unassembled WGS sequence"/>
</dbReference>
<dbReference type="Gene3D" id="3.20.20.150">
    <property type="entry name" value="Divalent-metal-dependent TIM barrel enzymes"/>
    <property type="match status" value="1"/>
</dbReference>
<dbReference type="SUPFAM" id="SSF51658">
    <property type="entry name" value="Xylose isomerase-like"/>
    <property type="match status" value="1"/>
</dbReference>
<evidence type="ECO:0000313" key="3">
    <source>
        <dbReference type="EMBL" id="PDQ35808.1"/>
    </source>
</evidence>
<dbReference type="InterPro" id="IPR036237">
    <property type="entry name" value="Xyl_isomerase-like_sf"/>
</dbReference>
<feature type="domain" description="Xylose isomerase-like TIM barrel" evidence="2">
    <location>
        <begin position="46"/>
        <end position="310"/>
    </location>
</feature>
<dbReference type="PANTHER" id="PTHR12110:SF41">
    <property type="entry name" value="INOSOSE DEHYDRATASE"/>
    <property type="match status" value="1"/>
</dbReference>
<proteinExistence type="predicted"/>